<evidence type="ECO:0000313" key="1">
    <source>
        <dbReference type="EMBL" id="BDR53375.1"/>
    </source>
</evidence>
<organism evidence="1 2">
    <name type="scientific">Bombiscardovia nodaiensis</name>
    <dbReference type="NCBI Taxonomy" id="2932181"/>
    <lineage>
        <taxon>Bacteria</taxon>
        <taxon>Bacillati</taxon>
        <taxon>Actinomycetota</taxon>
        <taxon>Actinomycetes</taxon>
        <taxon>Bifidobacteriales</taxon>
        <taxon>Bifidobacteriaceae</taxon>
        <taxon>Bombiscardovia</taxon>
    </lineage>
</organism>
<evidence type="ECO:0000313" key="2">
    <source>
        <dbReference type="Proteomes" id="UP001321766"/>
    </source>
</evidence>
<dbReference type="Proteomes" id="UP001321766">
    <property type="component" value="Chromosome"/>
</dbReference>
<gene>
    <name evidence="1" type="ORF">KIM372_12820</name>
</gene>
<name>A0ABM8B907_9BIFI</name>
<protein>
    <submittedName>
        <fullName evidence="1">Uncharacterized protein</fullName>
    </submittedName>
</protein>
<reference evidence="1 2" key="1">
    <citation type="journal article" date="2023" name="Microbiol. Spectr.">
        <title>Symbiosis of Carpenter Bees with Uncharacterized Lactic Acid Bacteria Showing NAD Auxotrophy.</title>
        <authorList>
            <person name="Kawasaki S."/>
            <person name="Ozawa K."/>
            <person name="Mori T."/>
            <person name="Yamamoto A."/>
            <person name="Ito M."/>
            <person name="Ohkuma M."/>
            <person name="Sakamoto M."/>
            <person name="Matsutani M."/>
        </authorList>
    </citation>
    <scope>NUCLEOTIDE SEQUENCE [LARGE SCALE GENOMIC DNA]</scope>
    <source>
        <strain evidence="1 2">Kim37-2</strain>
    </source>
</reference>
<accession>A0ABM8B907</accession>
<proteinExistence type="predicted"/>
<keyword evidence="2" id="KW-1185">Reference proteome</keyword>
<dbReference type="EMBL" id="AP026798">
    <property type="protein sequence ID" value="BDR53375.1"/>
    <property type="molecule type" value="Genomic_DNA"/>
</dbReference>
<sequence length="68" mass="7550">MKRREPELRKEALPPGTDELDCVPLVGEQAVRVMRAMAIRTAAAGLDWADTPVIWVLLPMSSDSYEPV</sequence>